<proteinExistence type="predicted"/>
<dbReference type="EMBL" id="CAADFH010000014">
    <property type="protein sequence ID" value="VFJ91089.1"/>
    <property type="molecule type" value="Genomic_DNA"/>
</dbReference>
<reference evidence="2" key="1">
    <citation type="submission" date="2019-02" db="EMBL/GenBank/DDBJ databases">
        <authorList>
            <person name="Gruber-Vodicka R. H."/>
            <person name="Seah K. B. B."/>
        </authorList>
    </citation>
    <scope>NUCLEOTIDE SEQUENCE</scope>
    <source>
        <strain evidence="2">BECK_M6</strain>
    </source>
</reference>
<accession>A0A450UEY9</accession>
<feature type="region of interest" description="Disordered" evidence="1">
    <location>
        <begin position="21"/>
        <end position="55"/>
    </location>
</feature>
<evidence type="ECO:0000256" key="1">
    <source>
        <dbReference type="SAM" id="MobiDB-lite"/>
    </source>
</evidence>
<organism evidence="2">
    <name type="scientific">Candidatus Kentrum sp. LFY</name>
    <dbReference type="NCBI Taxonomy" id="2126342"/>
    <lineage>
        <taxon>Bacteria</taxon>
        <taxon>Pseudomonadati</taxon>
        <taxon>Pseudomonadota</taxon>
        <taxon>Gammaproteobacteria</taxon>
        <taxon>Candidatus Kentrum</taxon>
    </lineage>
</organism>
<sequence length="55" mass="6062">MAMRVKMVVVIMPPTIGSAMRRMTHDIGAQPVEDEDGQQPGKSSDHRHEHGANSH</sequence>
<name>A0A450UEY9_9GAMM</name>
<protein>
    <submittedName>
        <fullName evidence="2">Uncharacterized protein</fullName>
    </submittedName>
</protein>
<gene>
    <name evidence="2" type="ORF">BECKLFY1418A_GA0070994_101431</name>
</gene>
<dbReference type="AlphaFoldDB" id="A0A450UEY9"/>
<evidence type="ECO:0000313" key="2">
    <source>
        <dbReference type="EMBL" id="VFJ91089.1"/>
    </source>
</evidence>
<feature type="compositionally biased region" description="Basic and acidic residues" evidence="1">
    <location>
        <begin position="43"/>
        <end position="55"/>
    </location>
</feature>